<comment type="caution">
    <text evidence="2">The sequence shown here is derived from an EMBL/GenBank/DDBJ whole genome shotgun (WGS) entry which is preliminary data.</text>
</comment>
<gene>
    <name evidence="2" type="ORF">HMI49_28470</name>
</gene>
<protein>
    <submittedName>
        <fullName evidence="2">Uncharacterized protein</fullName>
    </submittedName>
</protein>
<reference evidence="2 3" key="1">
    <citation type="submission" date="2020-05" db="EMBL/GenBank/DDBJ databases">
        <authorList>
            <person name="Whitworth D."/>
        </authorList>
    </citation>
    <scope>NUCLEOTIDE SEQUENCE [LARGE SCALE GENOMIC DNA]</scope>
    <source>
        <strain evidence="2 3">AB043B</strain>
    </source>
</reference>
<keyword evidence="1" id="KW-0812">Transmembrane</keyword>
<evidence type="ECO:0000256" key="1">
    <source>
        <dbReference type="SAM" id="Phobius"/>
    </source>
</evidence>
<proteinExistence type="predicted"/>
<sequence length="73" mass="7183">MPGITKEKQDTVNINAAGVTFPVAKKHAKMVIGGMLGGAGTATFLLLTPLAPFALVGGMLGFGAGGLVGKALS</sequence>
<keyword evidence="1" id="KW-0472">Membrane</keyword>
<organism evidence="2 3">
    <name type="scientific">Corallococcus exercitus</name>
    <dbReference type="NCBI Taxonomy" id="2316736"/>
    <lineage>
        <taxon>Bacteria</taxon>
        <taxon>Pseudomonadati</taxon>
        <taxon>Myxococcota</taxon>
        <taxon>Myxococcia</taxon>
        <taxon>Myxococcales</taxon>
        <taxon>Cystobacterineae</taxon>
        <taxon>Myxococcaceae</taxon>
        <taxon>Corallococcus</taxon>
    </lineage>
</organism>
<dbReference type="AlphaFoldDB" id="A0A7Y4KNW1"/>
<evidence type="ECO:0000313" key="2">
    <source>
        <dbReference type="EMBL" id="NOK37138.1"/>
    </source>
</evidence>
<dbReference type="Proteomes" id="UP000563426">
    <property type="component" value="Unassembled WGS sequence"/>
</dbReference>
<keyword evidence="3" id="KW-1185">Reference proteome</keyword>
<accession>A0A7Y4KNW1</accession>
<evidence type="ECO:0000313" key="3">
    <source>
        <dbReference type="Proteomes" id="UP000563426"/>
    </source>
</evidence>
<dbReference type="EMBL" id="JABFJV010000205">
    <property type="protein sequence ID" value="NOK37138.1"/>
    <property type="molecule type" value="Genomic_DNA"/>
</dbReference>
<dbReference type="RefSeq" id="WP_171437224.1">
    <property type="nucleotide sequence ID" value="NZ_JABFJV010000205.1"/>
</dbReference>
<name>A0A7Y4KNW1_9BACT</name>
<keyword evidence="1" id="KW-1133">Transmembrane helix</keyword>
<feature type="transmembrane region" description="Helical" evidence="1">
    <location>
        <begin position="30"/>
        <end position="47"/>
    </location>
</feature>